<dbReference type="Proteomes" id="UP001341840">
    <property type="component" value="Unassembled WGS sequence"/>
</dbReference>
<keyword evidence="3" id="KW-1185">Reference proteome</keyword>
<proteinExistence type="predicted"/>
<evidence type="ECO:0000313" key="2">
    <source>
        <dbReference type="EMBL" id="MED6156662.1"/>
    </source>
</evidence>
<evidence type="ECO:0000256" key="1">
    <source>
        <dbReference type="SAM" id="MobiDB-lite"/>
    </source>
</evidence>
<protein>
    <submittedName>
        <fullName evidence="2">Uncharacterized protein</fullName>
    </submittedName>
</protein>
<sequence length="104" mass="11505">MLADMTKTILRNMLLPKVFLISNDEHIQAMFASHRRILSDQVMHLYVQLLETQTTIPGAGLSHSGHARDTPIADPASSEQAEGGSESSREDAGDIDGKFRDKRE</sequence>
<feature type="compositionally biased region" description="Low complexity" evidence="1">
    <location>
        <begin position="76"/>
        <end position="86"/>
    </location>
</feature>
<comment type="caution">
    <text evidence="2">The sequence shown here is derived from an EMBL/GenBank/DDBJ whole genome shotgun (WGS) entry which is preliminary data.</text>
</comment>
<reference evidence="2 3" key="1">
    <citation type="journal article" date="2023" name="Plants (Basel)">
        <title>Bridging the Gap: Combining Genomics and Transcriptomics Approaches to Understand Stylosanthes scabra, an Orphan Legume from the Brazilian Caatinga.</title>
        <authorList>
            <person name="Ferreira-Neto J.R.C."/>
            <person name="da Silva M.D."/>
            <person name="Binneck E."/>
            <person name="de Melo N.F."/>
            <person name="da Silva R.H."/>
            <person name="de Melo A.L.T.M."/>
            <person name="Pandolfi V."/>
            <person name="Bustamante F.O."/>
            <person name="Brasileiro-Vidal A.C."/>
            <person name="Benko-Iseppon A.M."/>
        </authorList>
    </citation>
    <scope>NUCLEOTIDE SEQUENCE [LARGE SCALE GENOMIC DNA]</scope>
    <source>
        <tissue evidence="2">Leaves</tissue>
    </source>
</reference>
<gene>
    <name evidence="2" type="ORF">PIB30_016399</name>
</gene>
<organism evidence="2 3">
    <name type="scientific">Stylosanthes scabra</name>
    <dbReference type="NCBI Taxonomy" id="79078"/>
    <lineage>
        <taxon>Eukaryota</taxon>
        <taxon>Viridiplantae</taxon>
        <taxon>Streptophyta</taxon>
        <taxon>Embryophyta</taxon>
        <taxon>Tracheophyta</taxon>
        <taxon>Spermatophyta</taxon>
        <taxon>Magnoliopsida</taxon>
        <taxon>eudicotyledons</taxon>
        <taxon>Gunneridae</taxon>
        <taxon>Pentapetalae</taxon>
        <taxon>rosids</taxon>
        <taxon>fabids</taxon>
        <taxon>Fabales</taxon>
        <taxon>Fabaceae</taxon>
        <taxon>Papilionoideae</taxon>
        <taxon>50 kb inversion clade</taxon>
        <taxon>dalbergioids sensu lato</taxon>
        <taxon>Dalbergieae</taxon>
        <taxon>Pterocarpus clade</taxon>
        <taxon>Stylosanthes</taxon>
    </lineage>
</organism>
<accession>A0ABU6U6A7</accession>
<name>A0ABU6U6A7_9FABA</name>
<dbReference type="EMBL" id="JASCZI010120875">
    <property type="protein sequence ID" value="MED6156662.1"/>
    <property type="molecule type" value="Genomic_DNA"/>
</dbReference>
<feature type="region of interest" description="Disordered" evidence="1">
    <location>
        <begin position="57"/>
        <end position="104"/>
    </location>
</feature>
<feature type="compositionally biased region" description="Basic and acidic residues" evidence="1">
    <location>
        <begin position="87"/>
        <end position="104"/>
    </location>
</feature>
<evidence type="ECO:0000313" key="3">
    <source>
        <dbReference type="Proteomes" id="UP001341840"/>
    </source>
</evidence>